<dbReference type="InterPro" id="IPR005548">
    <property type="entry name" value="Cell_div_FtsQ/DivIB_C"/>
</dbReference>
<keyword evidence="1" id="KW-0472">Membrane</keyword>
<organism evidence="3 4">
    <name type="scientific">Flavihumibacter fluminis</name>
    <dbReference type="NCBI Taxonomy" id="2909236"/>
    <lineage>
        <taxon>Bacteria</taxon>
        <taxon>Pseudomonadati</taxon>
        <taxon>Bacteroidota</taxon>
        <taxon>Chitinophagia</taxon>
        <taxon>Chitinophagales</taxon>
        <taxon>Chitinophagaceae</taxon>
        <taxon>Flavihumibacter</taxon>
    </lineage>
</organism>
<sequence>MPGKKISIRKVLVALSWMLVGATLLVVLIAAINRTNDANCSVIKVTIEGSGETSFVDRGDILSIIGAKTTRSFAGKSMQSIDLRGLENRIRKNVWVRDAELYFNADRELEIMVKERTPVVRVFTANGASWYMDTAGVYLPIVYGKAPVKLPVVTGLPEKLLKRRSGDSSLIARVLGIVEVLNKDPFWDAQIEQVVYTPEKQIELIPLVGNHRILFGNGSEAAKKFSRLKLFYEKVLIKTGMNYYATIDLGFAGQVVATRAAGISTPVDKNIVPYKLTIAPLQVSNPVSSESRLLSGPAPVTTALKQLKTR</sequence>
<dbReference type="Proteomes" id="UP001200145">
    <property type="component" value="Unassembled WGS sequence"/>
</dbReference>
<keyword evidence="1" id="KW-0812">Transmembrane</keyword>
<reference evidence="3 4" key="1">
    <citation type="submission" date="2022-01" db="EMBL/GenBank/DDBJ databases">
        <title>Flavihumibacter sp. nov., isolated from sediment of a river.</title>
        <authorList>
            <person name="Liu H."/>
        </authorList>
    </citation>
    <scope>NUCLEOTIDE SEQUENCE [LARGE SCALE GENOMIC DNA]</scope>
    <source>
        <strain evidence="3 4">RY-1</strain>
    </source>
</reference>
<keyword evidence="3" id="KW-0131">Cell cycle</keyword>
<dbReference type="RefSeq" id="WP_234866999.1">
    <property type="nucleotide sequence ID" value="NZ_JAKEVY010000004.1"/>
</dbReference>
<accession>A0ABS9BLS3</accession>
<dbReference type="Pfam" id="PF03799">
    <property type="entry name" value="FtsQ_DivIB_C"/>
    <property type="match status" value="1"/>
</dbReference>
<keyword evidence="1" id="KW-1133">Transmembrane helix</keyword>
<feature type="domain" description="Cell division protein FtsQ/DivIB C-terminal" evidence="2">
    <location>
        <begin position="128"/>
        <end position="249"/>
    </location>
</feature>
<evidence type="ECO:0000313" key="4">
    <source>
        <dbReference type="Proteomes" id="UP001200145"/>
    </source>
</evidence>
<dbReference type="EMBL" id="JAKEVY010000004">
    <property type="protein sequence ID" value="MCF1716047.1"/>
    <property type="molecule type" value="Genomic_DNA"/>
</dbReference>
<protein>
    <submittedName>
        <fullName evidence="3">Cell division protein FtsQ/DivIB</fullName>
    </submittedName>
</protein>
<evidence type="ECO:0000259" key="2">
    <source>
        <dbReference type="Pfam" id="PF03799"/>
    </source>
</evidence>
<evidence type="ECO:0000313" key="3">
    <source>
        <dbReference type="EMBL" id="MCF1716047.1"/>
    </source>
</evidence>
<keyword evidence="4" id="KW-1185">Reference proteome</keyword>
<comment type="caution">
    <text evidence="3">The sequence shown here is derived from an EMBL/GenBank/DDBJ whole genome shotgun (WGS) entry which is preliminary data.</text>
</comment>
<gene>
    <name evidence="3" type="ORF">L0U88_15510</name>
</gene>
<keyword evidence="3" id="KW-0132">Cell division</keyword>
<proteinExistence type="predicted"/>
<name>A0ABS9BLS3_9BACT</name>
<evidence type="ECO:0000256" key="1">
    <source>
        <dbReference type="SAM" id="Phobius"/>
    </source>
</evidence>
<dbReference type="GO" id="GO:0051301">
    <property type="term" value="P:cell division"/>
    <property type="evidence" value="ECO:0007669"/>
    <property type="project" value="UniProtKB-KW"/>
</dbReference>
<feature type="transmembrane region" description="Helical" evidence="1">
    <location>
        <begin position="12"/>
        <end position="32"/>
    </location>
</feature>